<dbReference type="EMBL" id="MZ156065">
    <property type="protein sequence ID" value="QWK44979.1"/>
    <property type="molecule type" value="Genomic_DNA"/>
</dbReference>
<protein>
    <submittedName>
        <fullName evidence="1">Ribosomal protein S2</fullName>
    </submittedName>
</protein>
<dbReference type="SUPFAM" id="SSF52313">
    <property type="entry name" value="Ribosomal protein S2"/>
    <property type="match status" value="1"/>
</dbReference>
<dbReference type="GO" id="GO:0005840">
    <property type="term" value="C:ribosome"/>
    <property type="evidence" value="ECO:0007669"/>
    <property type="project" value="UniProtKB-KW"/>
</dbReference>
<geneLocation type="mitochondrion" evidence="1"/>
<name>A0A8F0FD30_9PHAE</name>
<gene>
    <name evidence="1" type="primary">rps2</name>
</gene>
<proteinExistence type="predicted"/>
<evidence type="ECO:0000313" key="1">
    <source>
        <dbReference type="EMBL" id="QWK44979.1"/>
    </source>
</evidence>
<organism evidence="1">
    <name type="scientific">Analipus japonicus</name>
    <dbReference type="NCBI Taxonomy" id="31333"/>
    <lineage>
        <taxon>Eukaryota</taxon>
        <taxon>Sar</taxon>
        <taxon>Stramenopiles</taxon>
        <taxon>Ochrophyta</taxon>
        <taxon>PX clade</taxon>
        <taxon>Phaeophyceae</taxon>
        <taxon>Ralfsiales</taxon>
        <taxon>Ralfsiaceae</taxon>
        <taxon>Analipus</taxon>
    </lineage>
</organism>
<dbReference type="InterPro" id="IPR023591">
    <property type="entry name" value="Ribosomal_uS2_flav_dom_sf"/>
</dbReference>
<reference evidence="1" key="1">
    <citation type="journal article" date="2021" name="Genome Biol. Evol.">
        <title>Genomic rearrangements and sequence evolution across brown algal orgelles.</title>
        <authorList>
            <person name="Starko S."/>
            <person name="Bringloe T."/>
            <person name="Soto Gomez M."/>
            <person name="Darby H."/>
            <person name="Graham S."/>
            <person name="Martone P."/>
        </authorList>
    </citation>
    <scope>NUCLEOTIDE SEQUENCE</scope>
</reference>
<dbReference type="AlphaFoldDB" id="A0A8F0FD30"/>
<keyword evidence="1" id="KW-0689">Ribosomal protein</keyword>
<dbReference type="Gene3D" id="3.40.50.10490">
    <property type="entry name" value="Glucose-6-phosphate isomerase like protein, domain 1"/>
    <property type="match status" value="1"/>
</dbReference>
<accession>A0A8F0FD30</accession>
<sequence length="213" mass="23796">MLNTEYTRLLSFLIGSSGYLVPRPVSENVKISKTMHPYLLGKQNIHYFYNLEKSLYGIRAALEVLKNIIGEGGEVLLIGDSAALHSIYKKEPNINCLRWKRGALSKMKNVDLVVLNNISKENLVETHRKKMLLVGVGGSTTSKMSYPFNVNVESILLSHWFFSIIYTVCGQGIRLKKSKNKPVFSSLLGRGSPKVGLKGIKALVSKKGNRTKR</sequence>
<keyword evidence="1" id="KW-0496">Mitochondrion</keyword>
<keyword evidence="1" id="KW-0687">Ribonucleoprotein</keyword>